<dbReference type="EMBL" id="OBEN01000006">
    <property type="protein sequence ID" value="SNZ14580.1"/>
    <property type="molecule type" value="Genomic_DNA"/>
</dbReference>
<evidence type="ECO:0000313" key="2">
    <source>
        <dbReference type="EMBL" id="SNZ14580.1"/>
    </source>
</evidence>
<sequence length="119" mass="13863">LLKPIADTFREQFYTERLYHKVLAKGYLMVSKGLYYAGDRLTLDGFINLLSFLYLKVVRFLWMKLDIMVVDLFINGVAKFSFKTGKHIRNVQTGLLNNYVLFLLIGIIFILGVITYSLR</sequence>
<dbReference type="Proteomes" id="UP000218627">
    <property type="component" value="Unassembled WGS sequence"/>
</dbReference>
<keyword evidence="1" id="KW-0812">Transmembrane</keyword>
<keyword evidence="1" id="KW-1133">Transmembrane helix</keyword>
<keyword evidence="3" id="KW-1185">Reference proteome</keyword>
<dbReference type="AlphaFoldDB" id="A0A285NYM6"/>
<protein>
    <recommendedName>
        <fullName evidence="4">NADH-quinone oxidoreductase subunit L</fullName>
    </recommendedName>
</protein>
<name>A0A285NYM6_9AQUI</name>
<feature type="non-terminal residue" evidence="2">
    <location>
        <position position="1"/>
    </location>
</feature>
<gene>
    <name evidence="2" type="ORF">SAMN06265353_1130</name>
</gene>
<feature type="transmembrane region" description="Helical" evidence="1">
    <location>
        <begin position="99"/>
        <end position="118"/>
    </location>
</feature>
<evidence type="ECO:0000256" key="1">
    <source>
        <dbReference type="SAM" id="Phobius"/>
    </source>
</evidence>
<proteinExistence type="predicted"/>
<evidence type="ECO:0008006" key="4">
    <source>
        <dbReference type="Google" id="ProtNLM"/>
    </source>
</evidence>
<organism evidence="2 3">
    <name type="scientific">Hydrogenobacter hydrogenophilus</name>
    <dbReference type="NCBI Taxonomy" id="35835"/>
    <lineage>
        <taxon>Bacteria</taxon>
        <taxon>Pseudomonadati</taxon>
        <taxon>Aquificota</taxon>
        <taxon>Aquificia</taxon>
        <taxon>Aquificales</taxon>
        <taxon>Aquificaceae</taxon>
        <taxon>Hydrogenobacter</taxon>
    </lineage>
</organism>
<dbReference type="Gene3D" id="1.20.5.2700">
    <property type="match status" value="1"/>
</dbReference>
<evidence type="ECO:0000313" key="3">
    <source>
        <dbReference type="Proteomes" id="UP000218627"/>
    </source>
</evidence>
<reference evidence="3" key="1">
    <citation type="submission" date="2017-09" db="EMBL/GenBank/DDBJ databases">
        <authorList>
            <person name="Varghese N."/>
            <person name="Submissions S."/>
        </authorList>
    </citation>
    <scope>NUCLEOTIDE SEQUENCE [LARGE SCALE GENOMIC DNA]</scope>
    <source>
        <strain evidence="3">DSM 2913</strain>
    </source>
</reference>
<feature type="transmembrane region" description="Helical" evidence="1">
    <location>
        <begin position="60"/>
        <end position="78"/>
    </location>
</feature>
<keyword evidence="1" id="KW-0472">Membrane</keyword>
<accession>A0A285NYM6</accession>